<evidence type="ECO:0000256" key="12">
    <source>
        <dbReference type="ARBA" id="ARBA00023136"/>
    </source>
</evidence>
<evidence type="ECO:0000256" key="11">
    <source>
        <dbReference type="ARBA" id="ARBA00022989"/>
    </source>
</evidence>
<evidence type="ECO:0000313" key="16">
    <source>
        <dbReference type="EMBL" id="TRY70963.1"/>
    </source>
</evidence>
<dbReference type="AlphaFoldDB" id="A0A553NZV4"/>
<evidence type="ECO:0000256" key="14">
    <source>
        <dbReference type="ARBA" id="ARBA00031791"/>
    </source>
</evidence>
<comment type="caution">
    <text evidence="16">The sequence shown here is derived from an EMBL/GenBank/DDBJ whole genome shotgun (WGS) entry which is preliminary data.</text>
</comment>
<feature type="signal peptide" evidence="15">
    <location>
        <begin position="1"/>
        <end position="19"/>
    </location>
</feature>
<keyword evidence="7" id="KW-0812">Transmembrane</keyword>
<keyword evidence="13" id="KW-1015">Disulfide bond</keyword>
<dbReference type="Pfam" id="PF05404">
    <property type="entry name" value="TRAP-delta"/>
    <property type="match status" value="1"/>
</dbReference>
<comment type="subunit">
    <text evidence="4">Heterotetramer of TRAP-alpha, TRAP-beta, TRAP-delta and TRAP-gamma.</text>
</comment>
<evidence type="ECO:0000256" key="6">
    <source>
        <dbReference type="ARBA" id="ARBA00022499"/>
    </source>
</evidence>
<keyword evidence="9" id="KW-0256">Endoplasmic reticulum</keyword>
<proteinExistence type="inferred from homology"/>
<name>A0A553NZV4_TIGCA</name>
<evidence type="ECO:0000256" key="9">
    <source>
        <dbReference type="ARBA" id="ARBA00022824"/>
    </source>
</evidence>
<dbReference type="STRING" id="6832.A0A553NZV4"/>
<protein>
    <recommendedName>
        <fullName evidence="5">Translocon-associated protein subunit delta</fullName>
    </recommendedName>
    <alternativeName>
        <fullName evidence="14">Signal sequence receptor subunit delta</fullName>
    </alternativeName>
</protein>
<evidence type="ECO:0000256" key="2">
    <source>
        <dbReference type="ARBA" id="ARBA00004115"/>
    </source>
</evidence>
<evidence type="ECO:0000256" key="13">
    <source>
        <dbReference type="ARBA" id="ARBA00023157"/>
    </source>
</evidence>
<accession>A0A553NZV4</accession>
<sequence length="169" mass="18575">MKSFLTVWVLSALLVLTTAESCANPKVQATSYTPADAEVLTHIAYIAEFTLTCSNGATNVNLFADINGAVMPVIRSQDGSKYQVSWTESLKAAKKGDRPIRLYDEEGFAAVKRILERDEDPSSVKPLVQIEINYPGAYTGPWMKSEHLASLMIFLVFYLAYSSKNGLTA</sequence>
<keyword evidence="17" id="KW-1185">Reference proteome</keyword>
<evidence type="ECO:0000256" key="1">
    <source>
        <dbReference type="ARBA" id="ARBA00002838"/>
    </source>
</evidence>
<organism evidence="16 17">
    <name type="scientific">Tigriopus californicus</name>
    <name type="common">Marine copepod</name>
    <dbReference type="NCBI Taxonomy" id="6832"/>
    <lineage>
        <taxon>Eukaryota</taxon>
        <taxon>Metazoa</taxon>
        <taxon>Ecdysozoa</taxon>
        <taxon>Arthropoda</taxon>
        <taxon>Crustacea</taxon>
        <taxon>Multicrustacea</taxon>
        <taxon>Hexanauplia</taxon>
        <taxon>Copepoda</taxon>
        <taxon>Harpacticoida</taxon>
        <taxon>Harpacticidae</taxon>
        <taxon>Tigriopus</taxon>
    </lineage>
</organism>
<evidence type="ECO:0000256" key="15">
    <source>
        <dbReference type="SAM" id="SignalP"/>
    </source>
</evidence>
<evidence type="ECO:0000256" key="8">
    <source>
        <dbReference type="ARBA" id="ARBA00022729"/>
    </source>
</evidence>
<evidence type="ECO:0000256" key="3">
    <source>
        <dbReference type="ARBA" id="ARBA00009294"/>
    </source>
</evidence>
<dbReference type="PANTHER" id="PTHR12731">
    <property type="entry name" value="TRANSLOCON-ASSOCIATED PROTEIN, DELTA SUBUNIT"/>
    <property type="match status" value="1"/>
</dbReference>
<keyword evidence="10" id="KW-0832">Ubl conjugation</keyword>
<evidence type="ECO:0000256" key="4">
    <source>
        <dbReference type="ARBA" id="ARBA00011819"/>
    </source>
</evidence>
<gene>
    <name evidence="16" type="ORF">TCAL_11625</name>
</gene>
<feature type="chain" id="PRO_5022091451" description="Translocon-associated protein subunit delta" evidence="15">
    <location>
        <begin position="20"/>
        <end position="169"/>
    </location>
</feature>
<dbReference type="EMBL" id="VCGU01000009">
    <property type="protein sequence ID" value="TRY70963.1"/>
    <property type="molecule type" value="Genomic_DNA"/>
</dbReference>
<evidence type="ECO:0000256" key="10">
    <source>
        <dbReference type="ARBA" id="ARBA00022843"/>
    </source>
</evidence>
<dbReference type="OrthoDB" id="10055808at2759"/>
<evidence type="ECO:0000256" key="7">
    <source>
        <dbReference type="ARBA" id="ARBA00022692"/>
    </source>
</evidence>
<comment type="similarity">
    <text evidence="3">Belongs to the TRAP-delta family.</text>
</comment>
<dbReference type="Proteomes" id="UP000318571">
    <property type="component" value="Chromosome 9"/>
</dbReference>
<evidence type="ECO:0000313" key="17">
    <source>
        <dbReference type="Proteomes" id="UP000318571"/>
    </source>
</evidence>
<reference evidence="16 17" key="1">
    <citation type="journal article" date="2018" name="Nat. Ecol. Evol.">
        <title>Genomic signatures of mitonuclear coevolution across populations of Tigriopus californicus.</title>
        <authorList>
            <person name="Barreto F.S."/>
            <person name="Watson E.T."/>
            <person name="Lima T.G."/>
            <person name="Willett C.S."/>
            <person name="Edmands S."/>
            <person name="Li W."/>
            <person name="Burton R.S."/>
        </authorList>
    </citation>
    <scope>NUCLEOTIDE SEQUENCE [LARGE SCALE GENOMIC DNA]</scope>
    <source>
        <strain evidence="16 17">San Diego</strain>
    </source>
</reference>
<keyword evidence="8 15" id="KW-0732">Signal</keyword>
<dbReference type="PANTHER" id="PTHR12731:SF1">
    <property type="entry name" value="TRANSLOCON-ASSOCIATED PROTEIN SUBUNIT DELTA"/>
    <property type="match status" value="1"/>
</dbReference>
<keyword evidence="12" id="KW-0472">Membrane</keyword>
<keyword evidence="11" id="KW-1133">Transmembrane helix</keyword>
<evidence type="ECO:0000256" key="5">
    <source>
        <dbReference type="ARBA" id="ARBA00014387"/>
    </source>
</evidence>
<dbReference type="GO" id="GO:0005789">
    <property type="term" value="C:endoplasmic reticulum membrane"/>
    <property type="evidence" value="ECO:0007669"/>
    <property type="project" value="UniProtKB-SubCell"/>
</dbReference>
<dbReference type="InterPro" id="IPR008855">
    <property type="entry name" value="TRAP-delta"/>
</dbReference>
<keyword evidence="6" id="KW-1017">Isopeptide bond</keyword>
<comment type="subcellular location">
    <subcellularLocation>
        <location evidence="2">Endoplasmic reticulum membrane</location>
        <topology evidence="2">Single-pass type I membrane protein</topology>
    </subcellularLocation>
</comment>
<dbReference type="OMA" id="GPWVNSE"/>
<comment type="function">
    <text evidence="1">TRAP proteins are part of a complex whose function is to bind calcium to the ER membrane and thereby regulate the retention of ER resident proteins.</text>
</comment>